<dbReference type="STRING" id="160454.RV10_GL000442"/>
<dbReference type="InterPro" id="IPR050769">
    <property type="entry name" value="NAT_camello-type"/>
</dbReference>
<dbReference type="RefSeq" id="WP_010756354.1">
    <property type="nucleotide sequence ID" value="NZ_ASWD01000002.1"/>
</dbReference>
<dbReference type="OrthoDB" id="9799681at2"/>
<dbReference type="InterPro" id="IPR016181">
    <property type="entry name" value="Acyl_CoA_acyltransferase"/>
</dbReference>
<dbReference type="CDD" id="cd04301">
    <property type="entry name" value="NAT_SF"/>
    <property type="match status" value="1"/>
</dbReference>
<dbReference type="PATRIC" id="fig|1158607.3.peg.1309"/>
<dbReference type="Pfam" id="PF00583">
    <property type="entry name" value="Acetyltransf_1"/>
    <property type="match status" value="1"/>
</dbReference>
<dbReference type="eggNOG" id="COG0456">
    <property type="taxonomic scope" value="Bacteria"/>
</dbReference>
<sequence length="162" mass="18151">MSEIVIVPFTKHYESQVVDLIISIQQEHGVSVTLEDQPDLLRIQEEYIETGGNFWVALAEGQVVGTIALVKLENGNGAIKKMFAAPAFRGEKQLGKRLLDTLIAYCQAHGYKALYLGTVNVLIAAQKFYKKHGFVECSKTAMPKDYHIMDVDNVFFKRSLAE</sequence>
<name>R2QFS1_9ENTE</name>
<dbReference type="Proteomes" id="UP000013782">
    <property type="component" value="Unassembled WGS sequence"/>
</dbReference>
<feature type="domain" description="N-acetyltransferase" evidence="2">
    <location>
        <begin position="4"/>
        <end position="161"/>
    </location>
</feature>
<dbReference type="SUPFAM" id="SSF55729">
    <property type="entry name" value="Acyl-CoA N-acyltransferases (Nat)"/>
    <property type="match status" value="1"/>
</dbReference>
<reference evidence="3 4" key="1">
    <citation type="submission" date="2013-02" db="EMBL/GenBank/DDBJ databases">
        <title>The Genome Sequence of Enterococcus pallens BAA-351.</title>
        <authorList>
            <consortium name="The Broad Institute Genome Sequencing Platform"/>
            <consortium name="The Broad Institute Genome Sequencing Center for Infectious Disease"/>
            <person name="Earl A.M."/>
            <person name="Gilmore M.S."/>
            <person name="Lebreton F."/>
            <person name="Walker B."/>
            <person name="Young S.K."/>
            <person name="Zeng Q."/>
            <person name="Gargeya S."/>
            <person name="Fitzgerald M."/>
            <person name="Haas B."/>
            <person name="Abouelleil A."/>
            <person name="Alvarado L."/>
            <person name="Arachchi H.M."/>
            <person name="Berlin A.M."/>
            <person name="Chapman S.B."/>
            <person name="Dewar J."/>
            <person name="Goldberg J."/>
            <person name="Griggs A."/>
            <person name="Gujja S."/>
            <person name="Hansen M."/>
            <person name="Howarth C."/>
            <person name="Imamovic A."/>
            <person name="Larimer J."/>
            <person name="McCowan C."/>
            <person name="Murphy C."/>
            <person name="Neiman D."/>
            <person name="Pearson M."/>
            <person name="Priest M."/>
            <person name="Roberts A."/>
            <person name="Saif S."/>
            <person name="Shea T."/>
            <person name="Sisk P."/>
            <person name="Sykes S."/>
            <person name="Wortman J."/>
            <person name="Nusbaum C."/>
            <person name="Birren B."/>
        </authorList>
    </citation>
    <scope>NUCLEOTIDE SEQUENCE [LARGE SCALE GENOMIC DNA]</scope>
    <source>
        <strain evidence="3 4">ATCC BAA-351</strain>
    </source>
</reference>
<proteinExistence type="predicted"/>
<keyword evidence="1" id="KW-0808">Transferase</keyword>
<dbReference type="PROSITE" id="PS51186">
    <property type="entry name" value="GNAT"/>
    <property type="match status" value="1"/>
</dbReference>
<dbReference type="PANTHER" id="PTHR13947:SF37">
    <property type="entry name" value="LD18367P"/>
    <property type="match status" value="1"/>
</dbReference>
<dbReference type="HOGENOM" id="CLU_013985_11_7_9"/>
<keyword evidence="4" id="KW-1185">Reference proteome</keyword>
<evidence type="ECO:0000313" key="4">
    <source>
        <dbReference type="Proteomes" id="UP000013782"/>
    </source>
</evidence>
<dbReference type="Gene3D" id="3.40.630.30">
    <property type="match status" value="1"/>
</dbReference>
<dbReference type="PANTHER" id="PTHR13947">
    <property type="entry name" value="GNAT FAMILY N-ACETYLTRANSFERASE"/>
    <property type="match status" value="1"/>
</dbReference>
<gene>
    <name evidence="3" type="ORF">UAU_01324</name>
</gene>
<dbReference type="EMBL" id="AJAQ01000011">
    <property type="protein sequence ID" value="EOH95362.1"/>
    <property type="molecule type" value="Genomic_DNA"/>
</dbReference>
<protein>
    <recommendedName>
        <fullName evidence="2">N-acetyltransferase domain-containing protein</fullName>
    </recommendedName>
</protein>
<dbReference type="AlphaFoldDB" id="R2QFS1"/>
<organism evidence="3 4">
    <name type="scientific">Enterococcus pallens ATCC BAA-351</name>
    <dbReference type="NCBI Taxonomy" id="1158607"/>
    <lineage>
        <taxon>Bacteria</taxon>
        <taxon>Bacillati</taxon>
        <taxon>Bacillota</taxon>
        <taxon>Bacilli</taxon>
        <taxon>Lactobacillales</taxon>
        <taxon>Enterococcaceae</taxon>
        <taxon>Enterococcus</taxon>
    </lineage>
</organism>
<evidence type="ECO:0000259" key="2">
    <source>
        <dbReference type="PROSITE" id="PS51186"/>
    </source>
</evidence>
<evidence type="ECO:0000256" key="1">
    <source>
        <dbReference type="ARBA" id="ARBA00022679"/>
    </source>
</evidence>
<evidence type="ECO:0000313" key="3">
    <source>
        <dbReference type="EMBL" id="EOH95362.1"/>
    </source>
</evidence>
<dbReference type="GO" id="GO:0008080">
    <property type="term" value="F:N-acetyltransferase activity"/>
    <property type="evidence" value="ECO:0007669"/>
    <property type="project" value="InterPro"/>
</dbReference>
<comment type="caution">
    <text evidence="3">The sequence shown here is derived from an EMBL/GenBank/DDBJ whole genome shotgun (WGS) entry which is preliminary data.</text>
</comment>
<accession>R2QFS1</accession>
<dbReference type="InterPro" id="IPR000182">
    <property type="entry name" value="GNAT_dom"/>
</dbReference>